<evidence type="ECO:0000256" key="1">
    <source>
        <dbReference type="SAM" id="Phobius"/>
    </source>
</evidence>
<keyword evidence="1" id="KW-0472">Membrane</keyword>
<evidence type="ECO:0000313" key="2">
    <source>
        <dbReference type="EMBL" id="CAI8040983.1"/>
    </source>
</evidence>
<reference evidence="2" key="1">
    <citation type="submission" date="2023-03" db="EMBL/GenBank/DDBJ databases">
        <authorList>
            <person name="Steffen K."/>
            <person name="Cardenas P."/>
        </authorList>
    </citation>
    <scope>NUCLEOTIDE SEQUENCE</scope>
</reference>
<dbReference type="AlphaFoldDB" id="A0AA35T4R7"/>
<organism evidence="2 3">
    <name type="scientific">Geodia barretti</name>
    <name type="common">Barrett's horny sponge</name>
    <dbReference type="NCBI Taxonomy" id="519541"/>
    <lineage>
        <taxon>Eukaryota</taxon>
        <taxon>Metazoa</taxon>
        <taxon>Porifera</taxon>
        <taxon>Demospongiae</taxon>
        <taxon>Heteroscleromorpha</taxon>
        <taxon>Tetractinellida</taxon>
        <taxon>Astrophorina</taxon>
        <taxon>Geodiidae</taxon>
        <taxon>Geodia</taxon>
    </lineage>
</organism>
<feature type="transmembrane region" description="Helical" evidence="1">
    <location>
        <begin position="87"/>
        <end position="106"/>
    </location>
</feature>
<dbReference type="Proteomes" id="UP001174909">
    <property type="component" value="Unassembled WGS sequence"/>
</dbReference>
<name>A0AA35T4R7_GEOBA</name>
<feature type="transmembrane region" description="Helical" evidence="1">
    <location>
        <begin position="343"/>
        <end position="363"/>
    </location>
</feature>
<keyword evidence="1" id="KW-0812">Transmembrane</keyword>
<keyword evidence="3" id="KW-1185">Reference proteome</keyword>
<dbReference type="EMBL" id="CASHTH010003153">
    <property type="protein sequence ID" value="CAI8040983.1"/>
    <property type="molecule type" value="Genomic_DNA"/>
</dbReference>
<feature type="non-terminal residue" evidence="2">
    <location>
        <position position="1"/>
    </location>
</feature>
<feature type="transmembrane region" description="Helical" evidence="1">
    <location>
        <begin position="145"/>
        <end position="163"/>
    </location>
</feature>
<proteinExistence type="predicted"/>
<feature type="transmembrane region" description="Helical" evidence="1">
    <location>
        <begin position="283"/>
        <end position="301"/>
    </location>
</feature>
<sequence>MFFPNETASVNNTGREAPKCSRDFFLDNSSGLCRPECGEWDQYSPATRRAVYGVNITFILVTIIVCVVTFVWSIFRRKIMFRYPNIILLYITFTRAILSILHLVGYTDEKALYCTSRDRMTSFEEGSAYCNIIGSATTFIPIFDLTGLCFHLGTVLFTAYFPFRARKLETKGGYKYLHVFAVICGVGFSIFLVGLQFAVGGFSRTVVPIFCLAASESAFVFGVIPGCFISAIFLTFVMVLLFKIINIQGWKLKRSQQETKQTVSTSEHTTSSSKNYTTAQIKLVLIFCTQGLATIINYSSYSVVLRMEDVFSRAFQEYLDCEGPGNGQCDRSLFEAFDPTPTTFPLTTIAYVLLPISTLIYVANIEKQFTRCKTKFKSSTKSTR</sequence>
<accession>A0AA35T4R7</accession>
<comment type="caution">
    <text evidence="2">The sequence shown here is derived from an EMBL/GenBank/DDBJ whole genome shotgun (WGS) entry which is preliminary data.</text>
</comment>
<feature type="transmembrane region" description="Helical" evidence="1">
    <location>
        <begin position="50"/>
        <end position="75"/>
    </location>
</feature>
<dbReference type="Gene3D" id="1.20.1070.10">
    <property type="entry name" value="Rhodopsin 7-helix transmembrane proteins"/>
    <property type="match status" value="1"/>
</dbReference>
<evidence type="ECO:0000313" key="3">
    <source>
        <dbReference type="Proteomes" id="UP001174909"/>
    </source>
</evidence>
<feature type="transmembrane region" description="Helical" evidence="1">
    <location>
        <begin position="175"/>
        <end position="199"/>
    </location>
</feature>
<keyword evidence="1" id="KW-1133">Transmembrane helix</keyword>
<feature type="transmembrane region" description="Helical" evidence="1">
    <location>
        <begin position="219"/>
        <end position="245"/>
    </location>
</feature>
<gene>
    <name evidence="2" type="ORF">GBAR_LOCUS22774</name>
</gene>
<protein>
    <submittedName>
        <fullName evidence="2">Uncharacterized protein</fullName>
    </submittedName>
</protein>